<feature type="region of interest" description="Disordered" evidence="1">
    <location>
        <begin position="363"/>
        <end position="394"/>
    </location>
</feature>
<feature type="transmembrane region" description="Helical" evidence="2">
    <location>
        <begin position="434"/>
        <end position="456"/>
    </location>
</feature>
<dbReference type="PANTHER" id="PTHR37577:SF1">
    <property type="entry name" value="INTEGRAL MEMBRANE PROTEIN"/>
    <property type="match status" value="1"/>
</dbReference>
<dbReference type="AlphaFoldDB" id="A0AAD6CTC4"/>
<feature type="transmembrane region" description="Helical" evidence="2">
    <location>
        <begin position="144"/>
        <end position="163"/>
    </location>
</feature>
<comment type="caution">
    <text evidence="3">The sequence shown here is derived from an EMBL/GenBank/DDBJ whole genome shotgun (WGS) entry which is preliminary data.</text>
</comment>
<feature type="compositionally biased region" description="Basic and acidic residues" evidence="1">
    <location>
        <begin position="366"/>
        <end position="375"/>
    </location>
</feature>
<dbReference type="EMBL" id="JAQIZZ010000006">
    <property type="protein sequence ID" value="KAJ5538397.1"/>
    <property type="molecule type" value="Genomic_DNA"/>
</dbReference>
<organism evidence="3 4">
    <name type="scientific">Penicillium frequentans</name>
    <dbReference type="NCBI Taxonomy" id="3151616"/>
    <lineage>
        <taxon>Eukaryota</taxon>
        <taxon>Fungi</taxon>
        <taxon>Dikarya</taxon>
        <taxon>Ascomycota</taxon>
        <taxon>Pezizomycotina</taxon>
        <taxon>Eurotiomycetes</taxon>
        <taxon>Eurotiomycetidae</taxon>
        <taxon>Eurotiales</taxon>
        <taxon>Aspergillaceae</taxon>
        <taxon>Penicillium</taxon>
    </lineage>
</organism>
<dbReference type="InterPro" id="IPR053018">
    <property type="entry name" value="Elsinochrome_Biosynth-Asso"/>
</dbReference>
<keyword evidence="2" id="KW-0472">Membrane</keyword>
<accession>A0AAD6CTC4</accession>
<proteinExistence type="predicted"/>
<reference evidence="3 4" key="1">
    <citation type="journal article" date="2023" name="IMA Fungus">
        <title>Comparative genomic study of the Penicillium genus elucidates a diverse pangenome and 15 lateral gene transfer events.</title>
        <authorList>
            <person name="Petersen C."/>
            <person name="Sorensen T."/>
            <person name="Nielsen M.R."/>
            <person name="Sondergaard T.E."/>
            <person name="Sorensen J.L."/>
            <person name="Fitzpatrick D.A."/>
            <person name="Frisvad J.C."/>
            <person name="Nielsen K.L."/>
        </authorList>
    </citation>
    <scope>NUCLEOTIDE SEQUENCE [LARGE SCALE GENOMIC DNA]</scope>
    <source>
        <strain evidence="3 4">IBT 35679</strain>
    </source>
</reference>
<name>A0AAD6CTC4_9EURO</name>
<feature type="transmembrane region" description="Helical" evidence="2">
    <location>
        <begin position="6"/>
        <end position="24"/>
    </location>
</feature>
<keyword evidence="2" id="KW-1133">Transmembrane helix</keyword>
<feature type="transmembrane region" description="Helical" evidence="2">
    <location>
        <begin position="333"/>
        <end position="355"/>
    </location>
</feature>
<keyword evidence="4" id="KW-1185">Reference proteome</keyword>
<keyword evidence="2" id="KW-0812">Transmembrane</keyword>
<protein>
    <submittedName>
        <fullName evidence="3">Uncharacterized protein</fullName>
    </submittedName>
</protein>
<evidence type="ECO:0000313" key="3">
    <source>
        <dbReference type="EMBL" id="KAJ5538397.1"/>
    </source>
</evidence>
<feature type="non-terminal residue" evidence="3">
    <location>
        <position position="1"/>
    </location>
</feature>
<feature type="transmembrane region" description="Helical" evidence="2">
    <location>
        <begin position="289"/>
        <end position="312"/>
    </location>
</feature>
<dbReference type="PANTHER" id="PTHR37577">
    <property type="entry name" value="INTEGRAL MEMBRANE PROTEIN"/>
    <property type="match status" value="1"/>
</dbReference>
<feature type="transmembrane region" description="Helical" evidence="2">
    <location>
        <begin position="405"/>
        <end position="422"/>
    </location>
</feature>
<feature type="transmembrane region" description="Helical" evidence="2">
    <location>
        <begin position="487"/>
        <end position="509"/>
    </location>
</feature>
<evidence type="ECO:0000313" key="4">
    <source>
        <dbReference type="Proteomes" id="UP001220324"/>
    </source>
</evidence>
<sequence length="513" mass="57507">IIINNIVTAGFAVVIVALHYITVYDPTRDAFQKDGQTPTSFRPNPVDKVSLTVYPILLFPRPSLENGTSKKFANFLIKCIRAMSDIQIVTGFSIMISGFVQLKCGLATYHWLVIVHLAWLSCLTQLSCLTLLRNHLHDHPTERTIRLLVVGALVILLIVGLSFTGNYHWAFNADNIYHPTLSDPAICHMRARPGKNSAFFSMSHSMILIVYVFASRVISLYDTLSVGVIGRARIFLSGHIRKLLRIVYNWSHASRSPRSLKLTLCYLPLLSVYLTCLVLVDMWDSAITEVRYCISDVAWLIIAFAFGIARVIGTIYRPEKMGLEASLTGFNDWSFGQVAAVVLLAAPLITIIEYFKEGSTEMSNTRVEDDTHTQDEELPVSGDQTTTDPNDPDNDWISHPKIPDLIFRPSFMFTFMIIFWMADHDSFGKTSKILSDGVLISTGLGTPLFILCSLMVDTIFAERTPEFHANIKVLVEIYSIATQLVQIFSFFATITYFLLPILIIGALAARYLS</sequence>
<feature type="transmembrane region" description="Helical" evidence="2">
    <location>
        <begin position="108"/>
        <end position="132"/>
    </location>
</feature>
<dbReference type="Proteomes" id="UP001220324">
    <property type="component" value="Unassembled WGS sequence"/>
</dbReference>
<evidence type="ECO:0000256" key="2">
    <source>
        <dbReference type="SAM" id="Phobius"/>
    </source>
</evidence>
<gene>
    <name evidence="3" type="ORF">N7494_007876</name>
</gene>
<evidence type="ECO:0000256" key="1">
    <source>
        <dbReference type="SAM" id="MobiDB-lite"/>
    </source>
</evidence>